<dbReference type="Proteomes" id="UP000235965">
    <property type="component" value="Unassembled WGS sequence"/>
</dbReference>
<keyword evidence="2" id="KW-1185">Reference proteome</keyword>
<dbReference type="Gene3D" id="3.60.10.10">
    <property type="entry name" value="Endonuclease/exonuclease/phosphatase"/>
    <property type="match status" value="1"/>
</dbReference>
<evidence type="ECO:0000313" key="2">
    <source>
        <dbReference type="Proteomes" id="UP000235965"/>
    </source>
</evidence>
<evidence type="ECO:0008006" key="3">
    <source>
        <dbReference type="Google" id="ProtNLM"/>
    </source>
</evidence>
<accession>A0A2J7PQL2</accession>
<dbReference type="SUPFAM" id="SSF56219">
    <property type="entry name" value="DNase I-like"/>
    <property type="match status" value="1"/>
</dbReference>
<gene>
    <name evidence="1" type="ORF">B7P43_G06260</name>
</gene>
<comment type="caution">
    <text evidence="1">The sequence shown here is derived from an EMBL/GenBank/DDBJ whole genome shotgun (WGS) entry which is preliminary data.</text>
</comment>
<name>A0A2J7PQL2_9NEOP</name>
<organism evidence="1 2">
    <name type="scientific">Cryptotermes secundus</name>
    <dbReference type="NCBI Taxonomy" id="105785"/>
    <lineage>
        <taxon>Eukaryota</taxon>
        <taxon>Metazoa</taxon>
        <taxon>Ecdysozoa</taxon>
        <taxon>Arthropoda</taxon>
        <taxon>Hexapoda</taxon>
        <taxon>Insecta</taxon>
        <taxon>Pterygota</taxon>
        <taxon>Neoptera</taxon>
        <taxon>Polyneoptera</taxon>
        <taxon>Dictyoptera</taxon>
        <taxon>Blattodea</taxon>
        <taxon>Blattoidea</taxon>
        <taxon>Termitoidae</taxon>
        <taxon>Kalotermitidae</taxon>
        <taxon>Cryptotermitinae</taxon>
        <taxon>Cryptotermes</taxon>
    </lineage>
</organism>
<dbReference type="AlphaFoldDB" id="A0A2J7PQL2"/>
<dbReference type="InterPro" id="IPR036691">
    <property type="entry name" value="Endo/exonu/phosph_ase_sf"/>
</dbReference>
<dbReference type="STRING" id="105785.A0A2J7PQL2"/>
<proteinExistence type="predicted"/>
<evidence type="ECO:0000313" key="1">
    <source>
        <dbReference type="EMBL" id="PNF18586.1"/>
    </source>
</evidence>
<dbReference type="EMBL" id="NEVH01022636">
    <property type="protein sequence ID" value="PNF18586.1"/>
    <property type="molecule type" value="Genomic_DNA"/>
</dbReference>
<protein>
    <recommendedName>
        <fullName evidence="3">Endonuclease/exonuclease/phosphatase domain-containing protein</fullName>
    </recommendedName>
</protein>
<reference evidence="1 2" key="1">
    <citation type="submission" date="2017-12" db="EMBL/GenBank/DDBJ databases">
        <title>Hemimetabolous genomes reveal molecular basis of termite eusociality.</title>
        <authorList>
            <person name="Harrison M.C."/>
            <person name="Jongepier E."/>
            <person name="Robertson H.M."/>
            <person name="Arning N."/>
            <person name="Bitard-Feildel T."/>
            <person name="Chao H."/>
            <person name="Childers C.P."/>
            <person name="Dinh H."/>
            <person name="Doddapaneni H."/>
            <person name="Dugan S."/>
            <person name="Gowin J."/>
            <person name="Greiner C."/>
            <person name="Han Y."/>
            <person name="Hu H."/>
            <person name="Hughes D.S.T."/>
            <person name="Huylmans A.-K."/>
            <person name="Kemena C."/>
            <person name="Kremer L.P.M."/>
            <person name="Lee S.L."/>
            <person name="Lopez-Ezquerra A."/>
            <person name="Mallet L."/>
            <person name="Monroy-Kuhn J.M."/>
            <person name="Moser A."/>
            <person name="Murali S.C."/>
            <person name="Muzny D.M."/>
            <person name="Otani S."/>
            <person name="Piulachs M.-D."/>
            <person name="Poelchau M."/>
            <person name="Qu J."/>
            <person name="Schaub F."/>
            <person name="Wada-Katsumata A."/>
            <person name="Worley K.C."/>
            <person name="Xie Q."/>
            <person name="Ylla G."/>
            <person name="Poulsen M."/>
            <person name="Gibbs R.A."/>
            <person name="Schal C."/>
            <person name="Richards S."/>
            <person name="Belles X."/>
            <person name="Korb J."/>
            <person name="Bornberg-Bauer E."/>
        </authorList>
    </citation>
    <scope>NUCLEOTIDE SEQUENCE [LARGE SCALE GENOMIC DNA]</scope>
    <source>
        <tissue evidence="1">Whole body</tissue>
    </source>
</reference>
<sequence>MTIFHAPTEDKIDDIKHRFCEELEHVFDKFLKYPMKILLGDFNAKVGREDIFKPAIGNESLHEISNDNEVRVVNFATSKNLTVKSTISPHCSIHKFTWKSPNRKIHNQIDHILIDRRRHSSILDVRSFRAADCDTDHYLVVAKVRERLAVSKQTTHRVHMERFNHKKLNEVEGKEQYCVQIRNRFAALENLNTEIEVNNAWETITENIKMSAKGSLGYCELKKHKPWFDEGCSELLDQREQTKLQWLQDPSETNADNLNTIRRETSRNFRNKKREYLKDKIDELAVNSKNKNIRDLYRGINDFKMGYQHRSNLVEDENGDLLADSHNILNRWRNYFSQLLNVHRVSDVRQTEIDTAEPLIPDPSPFEFESAIARLNGINRQVVIKFRQNLFKQEAKYYVLRSIS</sequence>
<dbReference type="InParanoid" id="A0A2J7PQL2"/>